<dbReference type="InterPro" id="IPR036817">
    <property type="entry name" value="Transthyretin/HIU_hydrolase_sf"/>
</dbReference>
<evidence type="ECO:0000256" key="6">
    <source>
        <dbReference type="ARBA" id="ARBA00022641"/>
    </source>
</evidence>
<evidence type="ECO:0000256" key="2">
    <source>
        <dbReference type="ARBA" id="ARBA00007893"/>
    </source>
</evidence>
<evidence type="ECO:0000313" key="12">
    <source>
        <dbReference type="Proteomes" id="UP001046870"/>
    </source>
</evidence>
<sequence>MAHLHVVALLAAASVLCQAAPVDEKHGGSDTKCPLTVKVLDAVRGLPAAAVKLRVSRKAADGSWTDVTSGITDATGEVHDLISEQDFIAGVYKVAFETKAYWKAEGRTPFHEVADVVFEAHTDGHRHYTLALLLSPFSYTTTAVITNAHE</sequence>
<dbReference type="AlphaFoldDB" id="A0A9D3QEM2"/>
<keyword evidence="8 9" id="KW-0795">Thyroid hormone</keyword>
<organism evidence="11 12">
    <name type="scientific">Megalops atlanticus</name>
    <name type="common">Tarpon</name>
    <name type="synonym">Clupea gigantea</name>
    <dbReference type="NCBI Taxonomy" id="7932"/>
    <lineage>
        <taxon>Eukaryota</taxon>
        <taxon>Metazoa</taxon>
        <taxon>Chordata</taxon>
        <taxon>Craniata</taxon>
        <taxon>Vertebrata</taxon>
        <taxon>Euteleostomi</taxon>
        <taxon>Actinopterygii</taxon>
        <taxon>Neopterygii</taxon>
        <taxon>Teleostei</taxon>
        <taxon>Elopiformes</taxon>
        <taxon>Megalopidae</taxon>
        <taxon>Megalops</taxon>
    </lineage>
</organism>
<evidence type="ECO:0000256" key="7">
    <source>
        <dbReference type="ARBA" id="ARBA00022702"/>
    </source>
</evidence>
<evidence type="ECO:0000256" key="5">
    <source>
        <dbReference type="ARBA" id="ARBA00022525"/>
    </source>
</evidence>
<evidence type="ECO:0000256" key="1">
    <source>
        <dbReference type="ARBA" id="ARBA00004613"/>
    </source>
</evidence>
<dbReference type="GO" id="GO:0005179">
    <property type="term" value="F:hormone activity"/>
    <property type="evidence" value="ECO:0007669"/>
    <property type="project" value="UniProtKB-UniRule"/>
</dbReference>
<feature type="signal peptide" evidence="9">
    <location>
        <begin position="1"/>
        <end position="19"/>
    </location>
</feature>
<evidence type="ECO:0000259" key="10">
    <source>
        <dbReference type="SMART" id="SM00095"/>
    </source>
</evidence>
<name>A0A9D3QEM2_MEGAT</name>
<keyword evidence="7" id="KW-0372">Hormone</keyword>
<dbReference type="GO" id="GO:0006144">
    <property type="term" value="P:purine nucleobase metabolic process"/>
    <property type="evidence" value="ECO:0007669"/>
    <property type="project" value="TreeGrafter"/>
</dbReference>
<proteinExistence type="inferred from homology"/>
<comment type="subcellular location">
    <subcellularLocation>
        <location evidence="1 9">Secreted</location>
    </subcellularLocation>
</comment>
<gene>
    <name evidence="11" type="ORF">MATL_G00034270</name>
</gene>
<keyword evidence="9" id="KW-0732">Signal</keyword>
<keyword evidence="12" id="KW-1185">Reference proteome</keyword>
<accession>A0A9D3QEM2</accession>
<evidence type="ECO:0000313" key="11">
    <source>
        <dbReference type="EMBL" id="KAG7488415.1"/>
    </source>
</evidence>
<keyword evidence="5 9" id="KW-0964">Secreted</keyword>
<comment type="similarity">
    <text evidence="2 9">Belongs to the transthyretin family.</text>
</comment>
<dbReference type="Proteomes" id="UP001046870">
    <property type="component" value="Chromosome 2"/>
</dbReference>
<reference evidence="11" key="1">
    <citation type="submission" date="2021-01" db="EMBL/GenBank/DDBJ databases">
        <authorList>
            <person name="Zahm M."/>
            <person name="Roques C."/>
            <person name="Cabau C."/>
            <person name="Klopp C."/>
            <person name="Donnadieu C."/>
            <person name="Jouanno E."/>
            <person name="Lampietro C."/>
            <person name="Louis A."/>
            <person name="Herpin A."/>
            <person name="Echchiki A."/>
            <person name="Berthelot C."/>
            <person name="Parey E."/>
            <person name="Roest-Crollius H."/>
            <person name="Braasch I."/>
            <person name="Postlethwait J."/>
            <person name="Bobe J."/>
            <person name="Montfort J."/>
            <person name="Bouchez O."/>
            <person name="Begum T."/>
            <person name="Mejri S."/>
            <person name="Adams A."/>
            <person name="Chen W.-J."/>
            <person name="Guiguen Y."/>
        </authorList>
    </citation>
    <scope>NUCLEOTIDE SEQUENCE</scope>
    <source>
        <strain evidence="11">YG-15Mar2019-1</strain>
        <tissue evidence="11">Brain</tissue>
    </source>
</reference>
<feature type="domain" description="Transthyretin/hydroxyisourate hydrolase" evidence="10">
    <location>
        <begin position="30"/>
        <end position="150"/>
    </location>
</feature>
<comment type="function">
    <text evidence="9">Thyroid hormone-binding protein. Probably transports thyroxine from the bloodstream to the brain.</text>
</comment>
<dbReference type="Pfam" id="PF00576">
    <property type="entry name" value="Transthyretin"/>
    <property type="match status" value="1"/>
</dbReference>
<comment type="caution">
    <text evidence="11">The sequence shown here is derived from an EMBL/GenBank/DDBJ whole genome shotgun (WGS) entry which is preliminary data.</text>
</comment>
<dbReference type="PANTHER" id="PTHR10395:SF12">
    <property type="entry name" value="TRANSTHYRETIN"/>
    <property type="match status" value="1"/>
</dbReference>
<dbReference type="EMBL" id="JAFDVH010000002">
    <property type="protein sequence ID" value="KAG7488415.1"/>
    <property type="molecule type" value="Genomic_DNA"/>
</dbReference>
<evidence type="ECO:0000256" key="8">
    <source>
        <dbReference type="ARBA" id="ARBA00022920"/>
    </source>
</evidence>
<dbReference type="PANTHER" id="PTHR10395">
    <property type="entry name" value="URICASE AND TRANSTHYRETIN-RELATED"/>
    <property type="match status" value="1"/>
</dbReference>
<dbReference type="InterPro" id="IPR023416">
    <property type="entry name" value="Transthyretin/HIU_hydrolase_d"/>
</dbReference>
<evidence type="ECO:0000256" key="3">
    <source>
        <dbReference type="ARBA" id="ARBA00021606"/>
    </source>
</evidence>
<dbReference type="SUPFAM" id="SSF49472">
    <property type="entry name" value="Transthyretin (synonym: prealbumin)"/>
    <property type="match status" value="1"/>
</dbReference>
<keyword evidence="6" id="KW-0765">Sulfation</keyword>
<keyword evidence="4" id="KW-0813">Transport</keyword>
<dbReference type="GO" id="GO:0070324">
    <property type="term" value="F:thyroid hormone binding"/>
    <property type="evidence" value="ECO:0007669"/>
    <property type="project" value="UniProtKB-UniRule"/>
</dbReference>
<feature type="chain" id="PRO_5039756090" description="Transthyretin" evidence="9">
    <location>
        <begin position="20"/>
        <end position="150"/>
    </location>
</feature>
<dbReference type="GO" id="GO:0005576">
    <property type="term" value="C:extracellular region"/>
    <property type="evidence" value="ECO:0007669"/>
    <property type="project" value="UniProtKB-SubCell"/>
</dbReference>
<dbReference type="Gene3D" id="2.60.40.180">
    <property type="entry name" value="Transthyretin/hydroxyisourate hydrolase domain"/>
    <property type="match status" value="1"/>
</dbReference>
<dbReference type="OrthoDB" id="10265230at2759"/>
<dbReference type="PRINTS" id="PR00189">
    <property type="entry name" value="TRNSTHYRETIN"/>
</dbReference>
<protein>
    <recommendedName>
        <fullName evidence="3 9">Transthyretin</fullName>
    </recommendedName>
</protein>
<evidence type="ECO:0000256" key="9">
    <source>
        <dbReference type="RuleBase" id="RU361269"/>
    </source>
</evidence>
<dbReference type="FunFam" id="2.60.40.180:FF:000002">
    <property type="entry name" value="Transthyretin"/>
    <property type="match status" value="1"/>
</dbReference>
<dbReference type="InterPro" id="IPR000895">
    <property type="entry name" value="Transthyretin/HIU_hydrolase"/>
</dbReference>
<comment type="subunit">
    <text evidence="9">Homotetramer.</text>
</comment>
<evidence type="ECO:0000256" key="4">
    <source>
        <dbReference type="ARBA" id="ARBA00022448"/>
    </source>
</evidence>
<dbReference type="SMART" id="SM00095">
    <property type="entry name" value="TR_THY"/>
    <property type="match status" value="1"/>
</dbReference>